<dbReference type="AlphaFoldDB" id="A0A1M7NRB9"/>
<dbReference type="EMBL" id="FRBQ01000013">
    <property type="protein sequence ID" value="SHN06612.1"/>
    <property type="molecule type" value="Genomic_DNA"/>
</dbReference>
<evidence type="ECO:0000313" key="2">
    <source>
        <dbReference type="Proteomes" id="UP000184305"/>
    </source>
</evidence>
<organism evidence="1 2">
    <name type="scientific">Phytopseudomonas punonensis</name>
    <dbReference type="NCBI Taxonomy" id="1220495"/>
    <lineage>
        <taxon>Bacteria</taxon>
        <taxon>Pseudomonadati</taxon>
        <taxon>Pseudomonadota</taxon>
        <taxon>Gammaproteobacteria</taxon>
        <taxon>Pseudomonadales</taxon>
        <taxon>Pseudomonadaceae</taxon>
        <taxon>Phytopseudomonas</taxon>
    </lineage>
</organism>
<gene>
    <name evidence="1" type="ORF">SAMN05216288_0447</name>
</gene>
<accession>A0A1M7NRB9</accession>
<sequence length="59" mass="6489">MIVVNVVINVTGCKKESIRPEVGDRPEAKRVNSGAKWKVAVIAAVPWVGKLLHYLFGDE</sequence>
<protein>
    <submittedName>
        <fullName evidence="1">Uncharacterized protein</fullName>
    </submittedName>
</protein>
<evidence type="ECO:0000313" key="1">
    <source>
        <dbReference type="EMBL" id="SHN06612.1"/>
    </source>
</evidence>
<reference evidence="2" key="1">
    <citation type="submission" date="2016-11" db="EMBL/GenBank/DDBJ databases">
        <authorList>
            <person name="Varghese N."/>
            <person name="Submissions S."/>
        </authorList>
    </citation>
    <scope>NUCLEOTIDE SEQUENCE [LARGE SCALE GENOMIC DNA]</scope>
    <source>
        <strain evidence="2">CECT 8089</strain>
    </source>
</reference>
<keyword evidence="2" id="KW-1185">Reference proteome</keyword>
<dbReference type="Proteomes" id="UP000184305">
    <property type="component" value="Unassembled WGS sequence"/>
</dbReference>
<proteinExistence type="predicted"/>
<name>A0A1M7NRB9_9GAMM</name>